<dbReference type="EMBL" id="KZ345172">
    <property type="protein sequence ID" value="PIO75162.1"/>
    <property type="molecule type" value="Genomic_DNA"/>
</dbReference>
<evidence type="ECO:0000313" key="1">
    <source>
        <dbReference type="EMBL" id="PIO75162.1"/>
    </source>
</evidence>
<accession>A0A2G9UZJ6</accession>
<evidence type="ECO:0000313" key="2">
    <source>
        <dbReference type="Proteomes" id="UP000230423"/>
    </source>
</evidence>
<sequence>MATAVQAASQSCGCKGVRFCALCEMSERVQNLLRKEDNKYADYDVYVYKTESGECVRCPSLTPNASIEEVMAGLCIERVEEQGAGVRSPAVLQIFAEGEAPRLTATGVPAKFRSQ</sequence>
<dbReference type="Proteomes" id="UP000230423">
    <property type="component" value="Unassembled WGS sequence"/>
</dbReference>
<reference evidence="1 2" key="1">
    <citation type="submission" date="2015-09" db="EMBL/GenBank/DDBJ databases">
        <title>Draft genome of the parasitic nematode Teladorsagia circumcincta isolate WARC Sus (inbred).</title>
        <authorList>
            <person name="Mitreva M."/>
        </authorList>
    </citation>
    <scope>NUCLEOTIDE SEQUENCE [LARGE SCALE GENOMIC DNA]</scope>
    <source>
        <strain evidence="1 2">S</strain>
    </source>
</reference>
<organism evidence="1 2">
    <name type="scientific">Teladorsagia circumcincta</name>
    <name type="common">Brown stomach worm</name>
    <name type="synonym">Ostertagia circumcincta</name>
    <dbReference type="NCBI Taxonomy" id="45464"/>
    <lineage>
        <taxon>Eukaryota</taxon>
        <taxon>Metazoa</taxon>
        <taxon>Ecdysozoa</taxon>
        <taxon>Nematoda</taxon>
        <taxon>Chromadorea</taxon>
        <taxon>Rhabditida</taxon>
        <taxon>Rhabditina</taxon>
        <taxon>Rhabditomorpha</taxon>
        <taxon>Strongyloidea</taxon>
        <taxon>Trichostrongylidae</taxon>
        <taxon>Teladorsagia</taxon>
    </lineage>
</organism>
<dbReference type="AlphaFoldDB" id="A0A2G9UZJ6"/>
<protein>
    <submittedName>
        <fullName evidence="1">Uncharacterized protein</fullName>
    </submittedName>
</protein>
<dbReference type="OrthoDB" id="442860at2759"/>
<keyword evidence="2" id="KW-1185">Reference proteome</keyword>
<name>A0A2G9UZJ6_TELCI</name>
<gene>
    <name evidence="1" type="ORF">TELCIR_02803</name>
</gene>
<proteinExistence type="predicted"/>